<feature type="domain" description="Aminoglycoside phosphotransferase" evidence="1">
    <location>
        <begin position="45"/>
        <end position="258"/>
    </location>
</feature>
<gene>
    <name evidence="2" type="ORF">E0H50_32000</name>
</gene>
<dbReference type="PANTHER" id="PTHR21310">
    <property type="entry name" value="AMINOGLYCOSIDE PHOSPHOTRANSFERASE-RELATED-RELATED"/>
    <property type="match status" value="1"/>
</dbReference>
<proteinExistence type="predicted"/>
<organism evidence="2 3">
    <name type="scientific">Kribbella sindirgiensis</name>
    <dbReference type="NCBI Taxonomy" id="1124744"/>
    <lineage>
        <taxon>Bacteria</taxon>
        <taxon>Bacillati</taxon>
        <taxon>Actinomycetota</taxon>
        <taxon>Actinomycetes</taxon>
        <taxon>Propionibacteriales</taxon>
        <taxon>Kribbellaceae</taxon>
        <taxon>Kribbella</taxon>
    </lineage>
</organism>
<protein>
    <submittedName>
        <fullName evidence="2">Aminoglycoside phosphotransferase family protein</fullName>
    </submittedName>
</protein>
<comment type="caution">
    <text evidence="2">The sequence shown here is derived from an EMBL/GenBank/DDBJ whole genome shotgun (WGS) entry which is preliminary data.</text>
</comment>
<reference evidence="2 3" key="1">
    <citation type="submission" date="2019-02" db="EMBL/GenBank/DDBJ databases">
        <title>Kribbella capetownensis sp. nov. and Kribbella speibonae sp. nov., isolated from soil.</title>
        <authorList>
            <person name="Curtis S.M."/>
            <person name="Norton I."/>
            <person name="Everest G.J."/>
            <person name="Meyers P.R."/>
        </authorList>
    </citation>
    <scope>NUCLEOTIDE SEQUENCE [LARGE SCALE GENOMIC DNA]</scope>
    <source>
        <strain evidence="2 3">DSM 27082</strain>
    </source>
</reference>
<dbReference type="Proteomes" id="UP000292695">
    <property type="component" value="Unassembled WGS sequence"/>
</dbReference>
<dbReference type="InterPro" id="IPR011009">
    <property type="entry name" value="Kinase-like_dom_sf"/>
</dbReference>
<name>A0A4R0I785_9ACTN</name>
<dbReference type="GO" id="GO:0016740">
    <property type="term" value="F:transferase activity"/>
    <property type="evidence" value="ECO:0007669"/>
    <property type="project" value="UniProtKB-KW"/>
</dbReference>
<dbReference type="AlphaFoldDB" id="A0A4R0I785"/>
<evidence type="ECO:0000259" key="1">
    <source>
        <dbReference type="Pfam" id="PF01636"/>
    </source>
</evidence>
<dbReference type="EMBL" id="SJKA01000014">
    <property type="protein sequence ID" value="TCC26150.1"/>
    <property type="molecule type" value="Genomic_DNA"/>
</dbReference>
<dbReference type="Gene3D" id="3.90.1200.10">
    <property type="match status" value="1"/>
</dbReference>
<sequence>MAGPTEDSVAKLSDELLGWVSQVAGGRLEDVESLHLEAGRDSGSFHLRMAGGGFTDLVLKVPVPEWIGPRMVATNARALELAAEFGLSAPRLVAADLDGHALGTVATLETWLPGSSALPPVVSETRLRNAGAALAKVHAIPGPGHKHLRIRPRPVADDDYAADRREGRMPTTQLLQHADETTRKHGVPTGDQVFLHGDAWPGNMLFEGETCTALIDWKTAGVGDPGVDLCGFRLQMAIQYGPEAPDEVLNGWQEQAGREARSVAYWDAIAALNTPTELKGFPGFTTDGRRLDTAAVTQRRDAFLRTALDGLTT</sequence>
<evidence type="ECO:0000313" key="2">
    <source>
        <dbReference type="EMBL" id="TCC26150.1"/>
    </source>
</evidence>
<accession>A0A4R0I785</accession>
<dbReference type="InterPro" id="IPR002575">
    <property type="entry name" value="Aminoglycoside_PTrfase"/>
</dbReference>
<evidence type="ECO:0000313" key="3">
    <source>
        <dbReference type="Proteomes" id="UP000292695"/>
    </source>
</evidence>
<keyword evidence="2" id="KW-0808">Transferase</keyword>
<dbReference type="SUPFAM" id="SSF56112">
    <property type="entry name" value="Protein kinase-like (PK-like)"/>
    <property type="match status" value="1"/>
</dbReference>
<keyword evidence="3" id="KW-1185">Reference proteome</keyword>
<dbReference type="Pfam" id="PF01636">
    <property type="entry name" value="APH"/>
    <property type="match status" value="1"/>
</dbReference>
<dbReference type="OrthoDB" id="3816435at2"/>
<dbReference type="InterPro" id="IPR051678">
    <property type="entry name" value="AGP_Transferase"/>
</dbReference>